<dbReference type="Pfam" id="PF00496">
    <property type="entry name" value="SBP_bac_5"/>
    <property type="match status" value="1"/>
</dbReference>
<evidence type="ECO:0000256" key="1">
    <source>
        <dbReference type="SAM" id="SignalP"/>
    </source>
</evidence>
<gene>
    <name evidence="3" type="ORF">HMPREF9470_01164</name>
</gene>
<dbReference type="PROSITE" id="PS51257">
    <property type="entry name" value="PROKAR_LIPOPROTEIN"/>
    <property type="match status" value="1"/>
</dbReference>
<dbReference type="Proteomes" id="UP000037392">
    <property type="component" value="Unassembled WGS sequence"/>
</dbReference>
<dbReference type="GO" id="GO:0042597">
    <property type="term" value="C:periplasmic space"/>
    <property type="evidence" value="ECO:0007669"/>
    <property type="project" value="UniProtKB-ARBA"/>
</dbReference>
<dbReference type="Gene3D" id="3.40.190.10">
    <property type="entry name" value="Periplasmic binding protein-like II"/>
    <property type="match status" value="1"/>
</dbReference>
<dbReference type="Gene3D" id="3.10.105.10">
    <property type="entry name" value="Dipeptide-binding Protein, Domain 3"/>
    <property type="match status" value="1"/>
</dbReference>
<evidence type="ECO:0000313" key="3">
    <source>
        <dbReference type="EMBL" id="KMW23077.1"/>
    </source>
</evidence>
<keyword evidence="1" id="KW-0732">Signal</keyword>
<dbReference type="GeneID" id="93165016"/>
<accession>A0A0J9CD95</accession>
<dbReference type="Gene3D" id="3.90.76.10">
    <property type="entry name" value="Dipeptide-binding Protein, Domain 1"/>
    <property type="match status" value="1"/>
</dbReference>
<comment type="caution">
    <text evidence="3">The sequence shown here is derived from an EMBL/GenBank/DDBJ whole genome shotgun (WGS) entry which is preliminary data.</text>
</comment>
<dbReference type="GO" id="GO:0015833">
    <property type="term" value="P:peptide transport"/>
    <property type="evidence" value="ECO:0007669"/>
    <property type="project" value="TreeGrafter"/>
</dbReference>
<dbReference type="PANTHER" id="PTHR30290">
    <property type="entry name" value="PERIPLASMIC BINDING COMPONENT OF ABC TRANSPORTER"/>
    <property type="match status" value="1"/>
</dbReference>
<sequence>MRKNKKTTILLVCLAMLVSGCAGKPASTEGTASEKTGDKAAQKQVTIALLSQQTSLDPHTTIDGTSMIAQGGNIYNTLVDSKDEVSSEILPELATEWSVSDDNLVYTFKLRDDVLFHNGDKFTSADAKFSVERAMSEPVTASSFSMIDHVEAPDDTTLVITCKYIQANFLQVIGSLGGSIVSEKAVIEAGDNYKFHPIGTGPYKLEGECIPGQPFSLAAFDGYWGEQPQIQKINFKILPDASTAVIALQKGEVDFMPDLSVADMSIVDGDENLVVHQAPSFSFVHLTFNKSKPPFDNQKVREAIAKAVNKNDIIAASYDNAGALANAPLNSLQLGYTEDLPFDTYDLEGAKKLMEEAGYQDGFTTTVLVRTDKAFLMKVAQVLQAQLAEIGIDLQIEQMEKATWIEYLGNCDFDMTIGYLNWPSVDKMLSFLYKSDGDQNYDRCFNDPVIDEMLIKATQTMDTKERGQIYTDIIKRADESMVVVPLFFPAEIVGANAHIKGVTIYNNCYFPVKEWTLEE</sequence>
<protein>
    <recommendedName>
        <fullName evidence="2">Solute-binding protein family 5 domain-containing protein</fullName>
    </recommendedName>
</protein>
<dbReference type="PATRIC" id="fig|742734.4.peg.1246"/>
<feature type="chain" id="PRO_5038682984" description="Solute-binding protein family 5 domain-containing protein" evidence="1">
    <location>
        <begin position="25"/>
        <end position="519"/>
    </location>
</feature>
<evidence type="ECO:0000259" key="2">
    <source>
        <dbReference type="Pfam" id="PF00496"/>
    </source>
</evidence>
<organism evidence="3 4">
    <name type="scientific">[Clostridium] citroniae WAL-19142</name>
    <dbReference type="NCBI Taxonomy" id="742734"/>
    <lineage>
        <taxon>Bacteria</taxon>
        <taxon>Bacillati</taxon>
        <taxon>Bacillota</taxon>
        <taxon>Clostridia</taxon>
        <taxon>Lachnospirales</taxon>
        <taxon>Lachnospiraceae</taxon>
        <taxon>Enterocloster</taxon>
    </lineage>
</organism>
<proteinExistence type="predicted"/>
<dbReference type="GO" id="GO:1904680">
    <property type="term" value="F:peptide transmembrane transporter activity"/>
    <property type="evidence" value="ECO:0007669"/>
    <property type="project" value="TreeGrafter"/>
</dbReference>
<feature type="domain" description="Solute-binding protein family 5" evidence="2">
    <location>
        <begin position="88"/>
        <end position="437"/>
    </location>
</feature>
<dbReference type="RefSeq" id="WP_048929395.1">
    <property type="nucleotide sequence ID" value="NZ_KQ235876.1"/>
</dbReference>
<dbReference type="PIRSF" id="PIRSF002741">
    <property type="entry name" value="MppA"/>
    <property type="match status" value="1"/>
</dbReference>
<feature type="signal peptide" evidence="1">
    <location>
        <begin position="1"/>
        <end position="24"/>
    </location>
</feature>
<reference evidence="3 4" key="1">
    <citation type="submission" date="2011-04" db="EMBL/GenBank/DDBJ databases">
        <title>The Genome Sequence of Clostridium citroniae WAL-19142.</title>
        <authorList>
            <consortium name="The Broad Institute Genome Sequencing Platform"/>
            <person name="Earl A."/>
            <person name="Ward D."/>
            <person name="Feldgarden M."/>
            <person name="Gevers D."/>
            <person name="Warren Y.A."/>
            <person name="Tyrrell K.L."/>
            <person name="Citron D.M."/>
            <person name="Goldstein E.J."/>
            <person name="Daigneault M."/>
            <person name="Allen-Vercoe E."/>
            <person name="Young S.K."/>
            <person name="Zeng Q."/>
            <person name="Gargeya S."/>
            <person name="Fitzgerald M."/>
            <person name="Haas B."/>
            <person name="Abouelleil A."/>
            <person name="Alvarado L."/>
            <person name="Arachchi H.M."/>
            <person name="Berlin A."/>
            <person name="Brown A."/>
            <person name="Chapman S.B."/>
            <person name="Chen Z."/>
            <person name="Dunbar C."/>
            <person name="Freedman E."/>
            <person name="Gearin G."/>
            <person name="Gellesch M."/>
            <person name="Goldberg J."/>
            <person name="Griggs A."/>
            <person name="Gujja S."/>
            <person name="Heilman E.R."/>
            <person name="Heiman D."/>
            <person name="Howarth C."/>
            <person name="Larson L."/>
            <person name="Lui A."/>
            <person name="MacDonald P.J."/>
            <person name="Mehta T."/>
            <person name="Montmayeur A."/>
            <person name="Murphy C."/>
            <person name="Neiman D."/>
            <person name="Pearson M."/>
            <person name="Priest M."/>
            <person name="Roberts A."/>
            <person name="Saif S."/>
            <person name="Shea T."/>
            <person name="Shenoy N."/>
            <person name="Sisk P."/>
            <person name="Stolte C."/>
            <person name="Sykes S."/>
            <person name="White J."/>
            <person name="Yandava C."/>
            <person name="Wortman J."/>
            <person name="Nusbaum C."/>
            <person name="Birren B."/>
        </authorList>
    </citation>
    <scope>NUCLEOTIDE SEQUENCE [LARGE SCALE GENOMIC DNA]</scope>
    <source>
        <strain evidence="3 4">WAL-19142</strain>
    </source>
</reference>
<dbReference type="InterPro" id="IPR000914">
    <property type="entry name" value="SBP_5_dom"/>
</dbReference>
<dbReference type="GO" id="GO:0043190">
    <property type="term" value="C:ATP-binding cassette (ABC) transporter complex"/>
    <property type="evidence" value="ECO:0007669"/>
    <property type="project" value="InterPro"/>
</dbReference>
<dbReference type="OrthoDB" id="9772924at2"/>
<name>A0A0J9CD95_9FIRM</name>
<dbReference type="EMBL" id="ADLK01000007">
    <property type="protein sequence ID" value="KMW23077.1"/>
    <property type="molecule type" value="Genomic_DNA"/>
</dbReference>
<dbReference type="InterPro" id="IPR039424">
    <property type="entry name" value="SBP_5"/>
</dbReference>
<dbReference type="AlphaFoldDB" id="A0A0J9CD95"/>
<dbReference type="CDD" id="cd00995">
    <property type="entry name" value="PBP2_NikA_DppA_OppA_like"/>
    <property type="match status" value="1"/>
</dbReference>
<evidence type="ECO:0000313" key="4">
    <source>
        <dbReference type="Proteomes" id="UP000037392"/>
    </source>
</evidence>
<dbReference type="SUPFAM" id="SSF53850">
    <property type="entry name" value="Periplasmic binding protein-like II"/>
    <property type="match status" value="1"/>
</dbReference>
<dbReference type="InterPro" id="IPR030678">
    <property type="entry name" value="Peptide/Ni-bd"/>
</dbReference>